<feature type="region of interest" description="Disordered" evidence="1">
    <location>
        <begin position="852"/>
        <end position="876"/>
    </location>
</feature>
<sequence>MVALKEAIGVVDNLREAAGRSWWGEIGLEGRENERWLGVHYRDLFGSGRKWRARAIRKNHPDLKGAPQEVDVKLRGEDIYLKDRLLGSIEVLYGSENRSRAERELGERPLTCRRVRRVVDRIRCEKKAFQQRFFLSGTTDGADPLPGTFDALVQDLKKETIIQPEFWQQGGEQTLRRLAEGIIEQSAEDLSESRRIGEMRENIMTFFRQRQMLWDAAAPLRAVDDPVIRQDLDTLFNQFLLHPSVLLLRPQGARGQVMETIWRRYRRFLGSNPMDGEEQAQQAGESTYEARRQSLTRFIFRMPDIPTSFEVTGSVRYRSEMDSYRYLDGGVHYTIVAHGRTSPSLRSEPDSPPPVLEGLSVVPVTPQDSSIIRDQQPELVDSEEEKELKSMESRDRNQEIPTPQDPLKELEWKTLELENLDSEVPAQQDSSIIPDQQPKVDGSKSLEQAKQEALSEAREKFREKYFSRQKPPLDGNYNLIGMTGRYTYRSRTLPNGSYGPLTNFHFDQDPWDGDEDFGLVGVQDNERGLIWPAVPFNDTLRDVIDTIIDHTEIDELYQMKKDGVMQKLSNFMEDFKWGLALLLETHNLNLICLRNRIQDSKPKDDTAPLEIFINAYSPLEITCRKWLAMPALTQHTSININERRHIMTYIIRLCYEYIDSLYEGKISKDGAKDEMMSRYVFKKETLPKKFKVEESREWIDYSWETVVKVEALYDESKLVNTNNSNREIIEKDEKYRDIDTASISNDSDDGYVSIEDIEYFNKLNDSNGKIGVGWLPEENKIQRNINTINFMEDSDDSDRGITGIEHLNKMININPLNDGQKNMDNTLKMSSMLYLDSNDDNLYYDPDQYFSIPSDNSETDDSENVNDNIDTHINRK</sequence>
<feature type="compositionally biased region" description="Basic and acidic residues" evidence="1">
    <location>
        <begin position="441"/>
        <end position="454"/>
    </location>
</feature>
<feature type="region of interest" description="Disordered" evidence="1">
    <location>
        <begin position="422"/>
        <end position="454"/>
    </location>
</feature>
<proteinExistence type="predicted"/>
<accession>A0A653ABR2</accession>
<gene>
    <name evidence="2" type="ORF">TRIP_B350320</name>
</gene>
<dbReference type="EMBL" id="UPXX01000029">
    <property type="protein sequence ID" value="VBB45339.1"/>
    <property type="molecule type" value="Genomic_DNA"/>
</dbReference>
<protein>
    <submittedName>
        <fullName evidence="2">Uncharacterized protein</fullName>
    </submittedName>
</protein>
<evidence type="ECO:0000313" key="2">
    <source>
        <dbReference type="EMBL" id="VBB45339.1"/>
    </source>
</evidence>
<feature type="region of interest" description="Disordered" evidence="1">
    <location>
        <begin position="341"/>
        <end position="409"/>
    </location>
</feature>
<feature type="compositionally biased region" description="Polar residues" evidence="1">
    <location>
        <begin position="425"/>
        <end position="434"/>
    </location>
</feature>
<dbReference type="AlphaFoldDB" id="A0A653ABR2"/>
<reference evidence="2" key="1">
    <citation type="submission" date="2018-07" db="EMBL/GenBank/DDBJ databases">
        <authorList>
            <consortium name="Genoscope - CEA"/>
            <person name="William W."/>
        </authorList>
    </citation>
    <scope>NUCLEOTIDE SEQUENCE</scope>
    <source>
        <strain evidence="2">IK1</strain>
    </source>
</reference>
<organism evidence="2">
    <name type="scientific">Uncultured Desulfatiglans sp</name>
    <dbReference type="NCBI Taxonomy" id="1748965"/>
    <lineage>
        <taxon>Bacteria</taxon>
        <taxon>Pseudomonadati</taxon>
        <taxon>Thermodesulfobacteriota</taxon>
        <taxon>Desulfobacteria</taxon>
        <taxon>Desulfatiglandales</taxon>
        <taxon>Desulfatiglandaceae</taxon>
        <taxon>Desulfatiglans</taxon>
        <taxon>environmental samples</taxon>
    </lineage>
</organism>
<feature type="compositionally biased region" description="Basic and acidic residues" evidence="1">
    <location>
        <begin position="386"/>
        <end position="398"/>
    </location>
</feature>
<evidence type="ECO:0000256" key="1">
    <source>
        <dbReference type="SAM" id="MobiDB-lite"/>
    </source>
</evidence>
<name>A0A653ABR2_UNCDX</name>